<dbReference type="EMBL" id="JAEFBK010000010">
    <property type="protein sequence ID" value="KAG7560846.1"/>
    <property type="molecule type" value="Genomic_DNA"/>
</dbReference>
<gene>
    <name evidence="2" type="ORF">ISN45_Aa05g023280</name>
</gene>
<feature type="coiled-coil region" evidence="1">
    <location>
        <begin position="49"/>
        <end position="125"/>
    </location>
</feature>
<evidence type="ECO:0000313" key="3">
    <source>
        <dbReference type="Proteomes" id="UP000694240"/>
    </source>
</evidence>
<feature type="non-terminal residue" evidence="2">
    <location>
        <position position="311"/>
    </location>
</feature>
<comment type="caution">
    <text evidence="2">The sequence shown here is derived from an EMBL/GenBank/DDBJ whole genome shotgun (WGS) entry which is preliminary data.</text>
</comment>
<evidence type="ECO:0000256" key="1">
    <source>
        <dbReference type="SAM" id="Coils"/>
    </source>
</evidence>
<dbReference type="AlphaFoldDB" id="A0A8T1ZN65"/>
<dbReference type="Proteomes" id="UP000694240">
    <property type="component" value="Chromosome 10"/>
</dbReference>
<sequence>LEAAGQETSTLKTVSISVGIGSNYSKKGSEKLSCNIVSPCLGPIGRSSFAEAKKRLEKLEQDYQHTYEKYTELQSDRYRYYIVLQHPGHHSRWVGYCINHIEDLVEQLQNVLDKLNTEEASQRGRETPTNGKQFFLMHGRKSLAQEKIVLQQLKAENKEQYTDGLCQETIDVKRINWEFRCIQRIVPQNSNKKSIHDLLKRIKEIQNLTEKAISNGALMGNRTSLDNTKNSTSVLIQFEKEKKELENILQDRVHFARKNEKGYTEKMRVLREKCKCIGEKRDAEKKYLLDLKKSFREMHKTASKRKGCRKG</sequence>
<accession>A0A8T1ZN65</accession>
<keyword evidence="1" id="KW-0175">Coiled coil</keyword>
<protein>
    <submittedName>
        <fullName evidence="2">Uncharacterized protein</fullName>
    </submittedName>
</protein>
<keyword evidence="3" id="KW-1185">Reference proteome</keyword>
<name>A0A8T1ZN65_9BRAS</name>
<organism evidence="2 3">
    <name type="scientific">Arabidopsis thaliana x Arabidopsis arenosa</name>
    <dbReference type="NCBI Taxonomy" id="1240361"/>
    <lineage>
        <taxon>Eukaryota</taxon>
        <taxon>Viridiplantae</taxon>
        <taxon>Streptophyta</taxon>
        <taxon>Embryophyta</taxon>
        <taxon>Tracheophyta</taxon>
        <taxon>Spermatophyta</taxon>
        <taxon>Magnoliopsida</taxon>
        <taxon>eudicotyledons</taxon>
        <taxon>Gunneridae</taxon>
        <taxon>Pentapetalae</taxon>
        <taxon>rosids</taxon>
        <taxon>malvids</taxon>
        <taxon>Brassicales</taxon>
        <taxon>Brassicaceae</taxon>
        <taxon>Camelineae</taxon>
        <taxon>Arabidopsis</taxon>
    </lineage>
</organism>
<evidence type="ECO:0000313" key="2">
    <source>
        <dbReference type="EMBL" id="KAG7560846.1"/>
    </source>
</evidence>
<proteinExistence type="predicted"/>
<reference evidence="2 3" key="1">
    <citation type="submission" date="2020-12" db="EMBL/GenBank/DDBJ databases">
        <title>Concerted genomic and epigenomic changes stabilize Arabidopsis allopolyploids.</title>
        <authorList>
            <person name="Chen Z."/>
        </authorList>
    </citation>
    <scope>NUCLEOTIDE SEQUENCE [LARGE SCALE GENOMIC DNA]</scope>
    <source>
        <strain evidence="2">Allo738</strain>
        <tissue evidence="2">Leaf</tissue>
    </source>
</reference>